<evidence type="ECO:0000313" key="3">
    <source>
        <dbReference type="Proteomes" id="UP000574317"/>
    </source>
</evidence>
<sequence length="134" mass="15144">MSGNPPSHSSTSYEAAPTSPPVTLYNAENGMRFIAHGMRNTTTGEIVIFDSRNVQQWELDVATNQLWASLHTATRELTGQITQIHEDMNCILRLRKEEDLKRARRLNQTLLFCVLGVLGFLNGILLIWVLKHRG</sequence>
<dbReference type="EMBL" id="JAAOAO010000715">
    <property type="protein sequence ID" value="KAF5532701.1"/>
    <property type="molecule type" value="Genomic_DNA"/>
</dbReference>
<dbReference type="Proteomes" id="UP000574317">
    <property type="component" value="Unassembled WGS sequence"/>
</dbReference>
<dbReference type="AlphaFoldDB" id="A0A8H5MJR2"/>
<organism evidence="2 3">
    <name type="scientific">Fusarium napiforme</name>
    <dbReference type="NCBI Taxonomy" id="42672"/>
    <lineage>
        <taxon>Eukaryota</taxon>
        <taxon>Fungi</taxon>
        <taxon>Dikarya</taxon>
        <taxon>Ascomycota</taxon>
        <taxon>Pezizomycotina</taxon>
        <taxon>Sordariomycetes</taxon>
        <taxon>Hypocreomycetidae</taxon>
        <taxon>Hypocreales</taxon>
        <taxon>Nectriaceae</taxon>
        <taxon>Fusarium</taxon>
        <taxon>Fusarium fujikuroi species complex</taxon>
    </lineage>
</organism>
<gene>
    <name evidence="2" type="ORF">FNAPI_12879</name>
</gene>
<protein>
    <submittedName>
        <fullName evidence="2">Uncharacterized protein</fullName>
    </submittedName>
</protein>
<keyword evidence="1" id="KW-1133">Transmembrane helix</keyword>
<evidence type="ECO:0000256" key="1">
    <source>
        <dbReference type="SAM" id="Phobius"/>
    </source>
</evidence>
<keyword evidence="1" id="KW-0472">Membrane</keyword>
<name>A0A8H5MJR2_9HYPO</name>
<evidence type="ECO:0000313" key="2">
    <source>
        <dbReference type="EMBL" id="KAF5532701.1"/>
    </source>
</evidence>
<keyword evidence="1" id="KW-0812">Transmembrane</keyword>
<proteinExistence type="predicted"/>
<accession>A0A8H5MJR2</accession>
<comment type="caution">
    <text evidence="2">The sequence shown here is derived from an EMBL/GenBank/DDBJ whole genome shotgun (WGS) entry which is preliminary data.</text>
</comment>
<feature type="transmembrane region" description="Helical" evidence="1">
    <location>
        <begin position="110"/>
        <end position="130"/>
    </location>
</feature>
<reference evidence="2 3" key="1">
    <citation type="submission" date="2020-05" db="EMBL/GenBank/DDBJ databases">
        <title>Identification and distribution of gene clusters putatively required for synthesis of sphingolipid metabolism inhibitors in phylogenetically diverse species of the filamentous fungus Fusarium.</title>
        <authorList>
            <person name="Kim H.-S."/>
            <person name="Busman M."/>
            <person name="Brown D.W."/>
            <person name="Divon H."/>
            <person name="Uhlig S."/>
            <person name="Proctor R.H."/>
        </authorList>
    </citation>
    <scope>NUCLEOTIDE SEQUENCE [LARGE SCALE GENOMIC DNA]</scope>
    <source>
        <strain evidence="2 3">NRRL 25196</strain>
    </source>
</reference>
<keyword evidence="3" id="KW-1185">Reference proteome</keyword>